<keyword evidence="2 5" id="KW-0812">Transmembrane</keyword>
<evidence type="ECO:0000256" key="5">
    <source>
        <dbReference type="SAM" id="Phobius"/>
    </source>
</evidence>
<evidence type="ECO:0000259" key="6">
    <source>
        <dbReference type="Pfam" id="PF05154"/>
    </source>
</evidence>
<evidence type="ECO:0000313" key="9">
    <source>
        <dbReference type="Proteomes" id="UP000323866"/>
    </source>
</evidence>
<evidence type="ECO:0000313" key="10">
    <source>
        <dbReference type="Proteomes" id="UP001570846"/>
    </source>
</evidence>
<dbReference type="GO" id="GO:0016020">
    <property type="term" value="C:membrane"/>
    <property type="evidence" value="ECO:0007669"/>
    <property type="project" value="UniProtKB-SubCell"/>
</dbReference>
<dbReference type="Pfam" id="PF05154">
    <property type="entry name" value="TM2"/>
    <property type="match status" value="1"/>
</dbReference>
<evidence type="ECO:0000256" key="3">
    <source>
        <dbReference type="ARBA" id="ARBA00022989"/>
    </source>
</evidence>
<organism evidence="7 9">
    <name type="scientific">Rufibacter glacialis</name>
    <dbReference type="NCBI Taxonomy" id="1259555"/>
    <lineage>
        <taxon>Bacteria</taxon>
        <taxon>Pseudomonadati</taxon>
        <taxon>Bacteroidota</taxon>
        <taxon>Cytophagia</taxon>
        <taxon>Cytophagales</taxon>
        <taxon>Hymenobacteraceae</taxon>
        <taxon>Rufibacter</taxon>
    </lineage>
</organism>
<evidence type="ECO:0000256" key="1">
    <source>
        <dbReference type="ARBA" id="ARBA00004141"/>
    </source>
</evidence>
<proteinExistence type="predicted"/>
<dbReference type="InterPro" id="IPR007829">
    <property type="entry name" value="TM2"/>
</dbReference>
<dbReference type="EMBL" id="JBGOGF010000004">
    <property type="protein sequence ID" value="MFA1771499.1"/>
    <property type="molecule type" value="Genomic_DNA"/>
</dbReference>
<dbReference type="Proteomes" id="UP001570846">
    <property type="component" value="Unassembled WGS sequence"/>
</dbReference>
<name>A0A5M8QBV0_9BACT</name>
<dbReference type="Proteomes" id="UP000323866">
    <property type="component" value="Unassembled WGS sequence"/>
</dbReference>
<reference evidence="7 9" key="1">
    <citation type="submission" date="2019-07" db="EMBL/GenBank/DDBJ databases">
        <authorList>
            <person name="Qu J.-H."/>
        </authorList>
    </citation>
    <scope>NUCLEOTIDE SEQUENCE [LARGE SCALE GENOMIC DNA]</scope>
    <source>
        <strain evidence="7 9">MDT1-10-3</strain>
    </source>
</reference>
<feature type="transmembrane region" description="Helical" evidence="5">
    <location>
        <begin position="70"/>
        <end position="88"/>
    </location>
</feature>
<gene>
    <name evidence="8" type="ORF">ACD591_09375</name>
    <name evidence="7" type="ORF">FOE74_14740</name>
</gene>
<comment type="caution">
    <text evidence="7">The sequence shown here is derived from an EMBL/GenBank/DDBJ whole genome shotgun (WGS) entry which is preliminary data.</text>
</comment>
<reference evidence="8 10" key="3">
    <citation type="submission" date="2024-08" db="EMBL/GenBank/DDBJ databases">
        <authorList>
            <person name="Wei W."/>
        </authorList>
    </citation>
    <scope>NUCLEOTIDE SEQUENCE [LARGE SCALE GENOMIC DNA]</scope>
    <source>
        <strain evidence="8 10">XU2</strain>
    </source>
</reference>
<keyword evidence="4 5" id="KW-0472">Membrane</keyword>
<dbReference type="AlphaFoldDB" id="A0A5M8QBV0"/>
<keyword evidence="3 5" id="KW-1133">Transmembrane helix</keyword>
<dbReference type="OrthoDB" id="9816361at2"/>
<reference evidence="7 9" key="2">
    <citation type="submission" date="2019-09" db="EMBL/GenBank/DDBJ databases">
        <title>A bacterium isolated from glacier soil.</title>
        <authorList>
            <person name="Liu Q."/>
        </authorList>
    </citation>
    <scope>NUCLEOTIDE SEQUENCE [LARGE SCALE GENOMIC DNA]</scope>
    <source>
        <strain evidence="7 9">MDT1-10-3</strain>
    </source>
</reference>
<dbReference type="RefSeq" id="WP_149099392.1">
    <property type="nucleotide sequence ID" value="NZ_BMMG01000005.1"/>
</dbReference>
<evidence type="ECO:0000256" key="2">
    <source>
        <dbReference type="ARBA" id="ARBA00022692"/>
    </source>
</evidence>
<comment type="subcellular location">
    <subcellularLocation>
        <location evidence="1">Membrane</location>
        <topology evidence="1">Multi-pass membrane protein</topology>
    </subcellularLocation>
</comment>
<dbReference type="EMBL" id="VKKZ01000022">
    <property type="protein sequence ID" value="KAA6432360.1"/>
    <property type="molecule type" value="Genomic_DNA"/>
</dbReference>
<feature type="transmembrane region" description="Helical" evidence="5">
    <location>
        <begin position="47"/>
        <end position="64"/>
    </location>
</feature>
<evidence type="ECO:0000256" key="4">
    <source>
        <dbReference type="ARBA" id="ARBA00023136"/>
    </source>
</evidence>
<accession>A0A5M8QBV0</accession>
<sequence length="115" mass="13495">MDSNSSTLPLSFLQQLPYLAQVELPTLSTELQHAFFAQYMQRRKSMGFAYLLWVLFGLHYAYVNKWAVQFVFWITGGGLGVWWIIDLFRMPGIIRRYNDAWALECLANIKMVHRS</sequence>
<evidence type="ECO:0000313" key="8">
    <source>
        <dbReference type="EMBL" id="MFA1771499.1"/>
    </source>
</evidence>
<feature type="domain" description="TM2" evidence="6">
    <location>
        <begin position="43"/>
        <end position="88"/>
    </location>
</feature>
<evidence type="ECO:0000313" key="7">
    <source>
        <dbReference type="EMBL" id="KAA6432360.1"/>
    </source>
</evidence>
<protein>
    <submittedName>
        <fullName evidence="7">TM2 domain-containing protein</fullName>
    </submittedName>
</protein>
<keyword evidence="10" id="KW-1185">Reference proteome</keyword>